<dbReference type="GO" id="GO:0016747">
    <property type="term" value="F:acyltransferase activity, transferring groups other than amino-acyl groups"/>
    <property type="evidence" value="ECO:0007669"/>
    <property type="project" value="InterPro"/>
</dbReference>
<evidence type="ECO:0000313" key="3">
    <source>
        <dbReference type="Proteomes" id="UP000250003"/>
    </source>
</evidence>
<keyword evidence="3" id="KW-1185">Reference proteome</keyword>
<dbReference type="InterPro" id="IPR016181">
    <property type="entry name" value="Acyl_CoA_acyltransferase"/>
</dbReference>
<name>A0A2Z4UCE8_9FIRM</name>
<reference evidence="3" key="1">
    <citation type="submission" date="2018-06" db="EMBL/GenBank/DDBJ databases">
        <title>Description of Blautia argi sp. nov., a new anaerobic isolated from dog feces.</title>
        <authorList>
            <person name="Chang Y.-H."/>
            <person name="Paek J."/>
            <person name="Shin Y."/>
        </authorList>
    </citation>
    <scope>NUCLEOTIDE SEQUENCE [LARGE SCALE GENOMIC DNA]</scope>
    <source>
        <strain evidence="3">KCTC 15426</strain>
    </source>
</reference>
<dbReference type="SUPFAM" id="SSF55729">
    <property type="entry name" value="Acyl-CoA N-acyltransferases (Nat)"/>
    <property type="match status" value="1"/>
</dbReference>
<dbReference type="Proteomes" id="UP000250003">
    <property type="component" value="Chromosome"/>
</dbReference>
<accession>A0A2Z4UCE8</accession>
<dbReference type="AlphaFoldDB" id="A0A2Z4UCE8"/>
<keyword evidence="2" id="KW-0808">Transferase</keyword>
<dbReference type="InterPro" id="IPR000182">
    <property type="entry name" value="GNAT_dom"/>
</dbReference>
<protein>
    <submittedName>
        <fullName evidence="2">GNAT family N-acetyltransferase</fullName>
    </submittedName>
</protein>
<dbReference type="Gene3D" id="3.40.630.30">
    <property type="match status" value="1"/>
</dbReference>
<dbReference type="PROSITE" id="PS51186">
    <property type="entry name" value="GNAT"/>
    <property type="match status" value="1"/>
</dbReference>
<dbReference type="EMBL" id="CP030280">
    <property type="protein sequence ID" value="AWY98701.1"/>
    <property type="molecule type" value="Genomic_DNA"/>
</dbReference>
<sequence>MKITKAETEDFREIMEIYGRARKFMCENGNPRQWKEGYPSEALVKQDLDREELYVCREGQELLGVFMFSENPDPCYEIIEQGSWKNENPYGVMHRMASSGKRKGVASFCLDWCFSQCGNVRGDTHTDNFVMQRVFEKNGFEKCGIIYVEDGSPRIAYQRKGEVQTDE</sequence>
<gene>
    <name evidence="2" type="ORF">DQQ01_11690</name>
</gene>
<evidence type="ECO:0000313" key="2">
    <source>
        <dbReference type="EMBL" id="AWY98701.1"/>
    </source>
</evidence>
<proteinExistence type="predicted"/>
<dbReference type="KEGG" id="blau:DQQ01_11690"/>
<dbReference type="RefSeq" id="WP_111920187.1">
    <property type="nucleotide sequence ID" value="NZ_CAUWHR010000008.1"/>
</dbReference>
<dbReference type="OrthoDB" id="9796381at2"/>
<organism evidence="2 3">
    <name type="scientific">Blautia argi</name>
    <dbReference type="NCBI Taxonomy" id="1912897"/>
    <lineage>
        <taxon>Bacteria</taxon>
        <taxon>Bacillati</taxon>
        <taxon>Bacillota</taxon>
        <taxon>Clostridia</taxon>
        <taxon>Lachnospirales</taxon>
        <taxon>Lachnospiraceae</taxon>
        <taxon>Blautia</taxon>
    </lineage>
</organism>
<feature type="domain" description="N-acetyltransferase" evidence="1">
    <location>
        <begin position="1"/>
        <end position="162"/>
    </location>
</feature>
<evidence type="ECO:0000259" key="1">
    <source>
        <dbReference type="PROSITE" id="PS51186"/>
    </source>
</evidence>